<protein>
    <submittedName>
        <fullName evidence="1">Uncharacterized protein</fullName>
    </submittedName>
</protein>
<proteinExistence type="predicted"/>
<dbReference type="Proteomes" id="UP001378960">
    <property type="component" value="Unassembled WGS sequence"/>
</dbReference>
<evidence type="ECO:0000313" key="2">
    <source>
        <dbReference type="Proteomes" id="UP001378960"/>
    </source>
</evidence>
<evidence type="ECO:0000313" key="1">
    <source>
        <dbReference type="EMBL" id="GMM47524.1"/>
    </source>
</evidence>
<sequence length="567" mass="67050">MMIIRRCYSNNIRTHIRRTIKPPKPPISRNLKSIFKTRTIDIRSEIDKFIDENANIEKQWLKILNSKEKINKDQIIEELLKKIINSSEREKDEELNRDINEALINQVIKYDTMYGPKGESKDNYPNEIRDGIMECREGEDLINMIKIYDIYFTLLKKSFIIKNIEKREEVIRNIGINGDYDNGLEKAIEDKRYEDVEELWYKIEKPRNLNIYYSSYNKLMKLIKKEGNKMNGKFIDEFLKDLIISDIGLEYDEIDIMINNIIRFQKFNKEVYEEIKKELEDEFNLKISLDNYLNFFNGALMNNEFKLCEKIINDIYNEGYLLDRKLIQMMIEYYGKIGDDYRVFKMVEYMIKVNKMKIFSKDWELLINNLMKIGYRSVSIDIIKGLIIIQDGFEGGYEGNDIDIEYDNKIRDLEIFNTSTKSFENDIIIIKPKITIDMINNILISSENVKEYERLINMINNEHNKELINSGEIFKIELMVKHGFEVFTSKEIFRECVVGGLNRMKIEEVDKFVSDDESIRVITSICGEWIESEGEDKVVMAYGKLLSGLSDNRERLHNVLIVAGISV</sequence>
<dbReference type="AlphaFoldDB" id="A0AAV5RA78"/>
<keyword evidence="2" id="KW-1185">Reference proteome</keyword>
<name>A0AAV5RA78_PICKL</name>
<organism evidence="1 2">
    <name type="scientific">Pichia kluyveri</name>
    <name type="common">Yeast</name>
    <dbReference type="NCBI Taxonomy" id="36015"/>
    <lineage>
        <taxon>Eukaryota</taxon>
        <taxon>Fungi</taxon>
        <taxon>Dikarya</taxon>
        <taxon>Ascomycota</taxon>
        <taxon>Saccharomycotina</taxon>
        <taxon>Pichiomycetes</taxon>
        <taxon>Pichiales</taxon>
        <taxon>Pichiaceae</taxon>
        <taxon>Pichia</taxon>
    </lineage>
</organism>
<comment type="caution">
    <text evidence="1">The sequence shown here is derived from an EMBL/GenBank/DDBJ whole genome shotgun (WGS) entry which is preliminary data.</text>
</comment>
<gene>
    <name evidence="1" type="ORF">DAPK24_041220</name>
</gene>
<dbReference type="EMBL" id="BTGB01000009">
    <property type="protein sequence ID" value="GMM47524.1"/>
    <property type="molecule type" value="Genomic_DNA"/>
</dbReference>
<accession>A0AAV5RA78</accession>
<reference evidence="1 2" key="1">
    <citation type="journal article" date="2023" name="Elife">
        <title>Identification of key yeast species and microbe-microbe interactions impacting larval growth of Drosophila in the wild.</title>
        <authorList>
            <person name="Mure A."/>
            <person name="Sugiura Y."/>
            <person name="Maeda R."/>
            <person name="Honda K."/>
            <person name="Sakurai N."/>
            <person name="Takahashi Y."/>
            <person name="Watada M."/>
            <person name="Katoh T."/>
            <person name="Gotoh A."/>
            <person name="Gotoh Y."/>
            <person name="Taniguchi I."/>
            <person name="Nakamura K."/>
            <person name="Hayashi T."/>
            <person name="Katayama T."/>
            <person name="Uemura T."/>
            <person name="Hattori Y."/>
        </authorList>
    </citation>
    <scope>NUCLEOTIDE SEQUENCE [LARGE SCALE GENOMIC DNA]</scope>
    <source>
        <strain evidence="1 2">PK-24</strain>
    </source>
</reference>